<reference evidence="1" key="1">
    <citation type="submission" date="2018-10" db="EMBL/GenBank/DDBJ databases">
        <title>Hidden diversity of soil giant viruses.</title>
        <authorList>
            <person name="Schulz F."/>
            <person name="Alteio L."/>
            <person name="Goudeau D."/>
            <person name="Ryan E.M."/>
            <person name="Malmstrom R.R."/>
            <person name="Blanchard J."/>
            <person name="Woyke T."/>
        </authorList>
    </citation>
    <scope>NUCLEOTIDE SEQUENCE</scope>
    <source>
        <strain evidence="1">EDV1</strain>
    </source>
</reference>
<evidence type="ECO:0000313" key="1">
    <source>
        <dbReference type="EMBL" id="AYV78264.1"/>
    </source>
</evidence>
<name>A0A3G4ZVB0_9VIRU</name>
<proteinExistence type="predicted"/>
<dbReference type="EMBL" id="MK072073">
    <property type="protein sequence ID" value="AYV78264.1"/>
    <property type="molecule type" value="Genomic_DNA"/>
</dbReference>
<protein>
    <submittedName>
        <fullName evidence="1">Uncharacterized protein</fullName>
    </submittedName>
</protein>
<gene>
    <name evidence="1" type="ORF">Edafosvirus8_14</name>
</gene>
<sequence length="381" mass="45395">MNIMYKGDKEFKYESFWRDKYNDSNKDSKGHIFPWPQEGKIWSDQDQFVNRLETVEKYLRFRNKYIPYDNKDAKSCILCGQKNISKGMFKLTNVYWEDGLKHYIKKHNIKPSSDFIELIYKFQPLKSKNKIKIARIKGVSYKISDVQYIKLDRNQIMIMDALMKHGGYTKKYIDRKNKNIYRFSEHAGLLDFNNSGLERIIISGNTNRVDRGDDEIFLPKNIKDAVDYEYIFHTHPPTPKPGGRVKLGILYEFPSPSDIFHFLDHFNDGVTQGSLVVTPEGMYNIRKLKFDRVKIKIDEDMMYDEIRDIFREVQDEAIKKYGMKFNTYQFYSKIAPNRTYIEKVNTVLNKYEMHIDYFPRIKDTTGKWIIDTIHLPIYVIE</sequence>
<accession>A0A3G4ZVB0</accession>
<organism evidence="1">
    <name type="scientific">Edafosvirus sp</name>
    <dbReference type="NCBI Taxonomy" id="2487765"/>
    <lineage>
        <taxon>Viruses</taxon>
        <taxon>Varidnaviria</taxon>
        <taxon>Bamfordvirae</taxon>
        <taxon>Nucleocytoviricota</taxon>
        <taxon>Megaviricetes</taxon>
        <taxon>Imitervirales</taxon>
        <taxon>Mimiviridae</taxon>
        <taxon>Klosneuvirinae</taxon>
    </lineage>
</organism>